<feature type="region of interest" description="Disordered" evidence="1">
    <location>
        <begin position="127"/>
        <end position="156"/>
    </location>
</feature>
<proteinExistence type="predicted"/>
<evidence type="ECO:0000259" key="2">
    <source>
        <dbReference type="PROSITE" id="PS50206"/>
    </source>
</evidence>
<sequence length="156" mass="18030">MKKYTDLIEQATSQIQEVFPWDMEELEQHKDNILTIDTREPHEYEAMRIEGSLNVPRGILETACEWGFDETVPELVEARHRPVVVVCRSGNRSALAAVTMQQLGYEDVYSLKTGLRGWNDYELPLVDSQGNRVDPDDAEEYFTPHLKPEQLPPEQR</sequence>
<evidence type="ECO:0000313" key="3">
    <source>
        <dbReference type="EMBL" id="BAZ94342.1"/>
    </source>
</evidence>
<dbReference type="AlphaFoldDB" id="A0A1Z4VSE9"/>
<keyword evidence="3" id="KW-0808">Transferase</keyword>
<feature type="domain" description="Rhodanese" evidence="2">
    <location>
        <begin position="29"/>
        <end position="127"/>
    </location>
</feature>
<dbReference type="InterPro" id="IPR036873">
    <property type="entry name" value="Rhodanese-like_dom_sf"/>
</dbReference>
<dbReference type="Gene3D" id="3.40.250.10">
    <property type="entry name" value="Rhodanese-like domain"/>
    <property type="match status" value="1"/>
</dbReference>
<accession>A0A1Z4VSE9</accession>
<evidence type="ECO:0000313" key="4">
    <source>
        <dbReference type="Proteomes" id="UP000218765"/>
    </source>
</evidence>
<dbReference type="SUPFAM" id="SSF52821">
    <property type="entry name" value="Rhodanese/Cell cycle control phosphatase"/>
    <property type="match status" value="1"/>
</dbReference>
<evidence type="ECO:0000256" key="1">
    <source>
        <dbReference type="SAM" id="MobiDB-lite"/>
    </source>
</evidence>
<dbReference type="Pfam" id="PF00581">
    <property type="entry name" value="Rhodanese"/>
    <property type="match status" value="1"/>
</dbReference>
<reference evidence="3 4" key="1">
    <citation type="submission" date="2017-05" db="EMBL/GenBank/DDBJ databases">
        <title>Thiocyanate degradation by Thiohalobacter thiocyanaticus FOKN1.</title>
        <authorList>
            <person name="Oshiki M."/>
            <person name="Fukushima T."/>
            <person name="Kawano S."/>
            <person name="Nakagawa J."/>
        </authorList>
    </citation>
    <scope>NUCLEOTIDE SEQUENCE [LARGE SCALE GENOMIC DNA]</scope>
    <source>
        <strain evidence="3 4">FOKN1</strain>
    </source>
</reference>
<dbReference type="InterPro" id="IPR001763">
    <property type="entry name" value="Rhodanese-like_dom"/>
</dbReference>
<dbReference type="SMART" id="SM00450">
    <property type="entry name" value="RHOD"/>
    <property type="match status" value="1"/>
</dbReference>
<dbReference type="GO" id="GO:0004792">
    <property type="term" value="F:thiosulfate-cyanide sulfurtransferase activity"/>
    <property type="evidence" value="ECO:0007669"/>
    <property type="project" value="TreeGrafter"/>
</dbReference>
<dbReference type="OrthoDB" id="9791096at2"/>
<dbReference type="PANTHER" id="PTHR44086:SF13">
    <property type="entry name" value="THIOSULFATE SULFURTRANSFERASE PSPE"/>
    <property type="match status" value="1"/>
</dbReference>
<dbReference type="RefSeq" id="WP_096366442.1">
    <property type="nucleotide sequence ID" value="NZ_AP018052.1"/>
</dbReference>
<keyword evidence="4" id="KW-1185">Reference proteome</keyword>
<dbReference type="KEGG" id="ttc:FOKN1_1962"/>
<protein>
    <submittedName>
        <fullName evidence="3">Rhodanese-related sulfurtransferase</fullName>
    </submittedName>
</protein>
<gene>
    <name evidence="3" type="ORF">FOKN1_1962</name>
</gene>
<dbReference type="Proteomes" id="UP000218765">
    <property type="component" value="Chromosome"/>
</dbReference>
<dbReference type="EMBL" id="AP018052">
    <property type="protein sequence ID" value="BAZ94342.1"/>
    <property type="molecule type" value="Genomic_DNA"/>
</dbReference>
<dbReference type="PROSITE" id="PS50206">
    <property type="entry name" value="RHODANESE_3"/>
    <property type="match status" value="1"/>
</dbReference>
<dbReference type="CDD" id="cd00158">
    <property type="entry name" value="RHOD"/>
    <property type="match status" value="1"/>
</dbReference>
<name>A0A1Z4VSE9_9GAMM</name>
<dbReference type="PANTHER" id="PTHR44086">
    <property type="entry name" value="THIOSULFATE SULFURTRANSFERASE RDL2, MITOCHONDRIAL-RELATED"/>
    <property type="match status" value="1"/>
</dbReference>
<organism evidence="3 4">
    <name type="scientific">Thiohalobacter thiocyanaticus</name>
    <dbReference type="NCBI Taxonomy" id="585455"/>
    <lineage>
        <taxon>Bacteria</taxon>
        <taxon>Pseudomonadati</taxon>
        <taxon>Pseudomonadota</taxon>
        <taxon>Gammaproteobacteria</taxon>
        <taxon>Thiohalobacterales</taxon>
        <taxon>Thiohalobacteraceae</taxon>
        <taxon>Thiohalobacter</taxon>
    </lineage>
</organism>